<dbReference type="GO" id="GO:0005886">
    <property type="term" value="C:plasma membrane"/>
    <property type="evidence" value="ECO:0007669"/>
    <property type="project" value="UniProtKB-SubCell"/>
</dbReference>
<sequence>MDNNTELKTGENYILEMINISKEFPGVKALDKVQLKVRPGTVHALMGENGAGKSTLMKCLFGIYHADEGEIYLEGKKVNFTSAKQALDNGVSMVHQELNQVRQRNIMDNIWLGRYPKSGFFIDEKKMYEDTKKIFEDLDIKLDPREKVEKLSVSEMQMVEIAKAVSYNSKVIVMDEPTSSLTEKEVNHLFRIINVLREKGAGIIYISHKMEEILQISDEVTVMRDGKWIATNMAKELTTDKIISLMVGRDLTNRFPEKDNKPGEIILKVEGLTAAYQPSFKDVSFELRKGEILGISGLVGSKRTEVLESLFGLRRLESGVVYLHDKEVKNSSPKAAMKNGFSLVTEERRTTGIFGILNVGFNSIIANIGEYTNRYGIVNDSKCKEGTKWVIDSMSVKTPSQKTLIGSLSGGNQQKVILGRWLLTEPEILMLDEPTRGIDVGAKYEIYQLMIDLAKKGKGVIIISSEMPELLGVTDRILVMSNGHVSGIVETSKTNQEEILRLSAKYL</sequence>
<dbReference type="AlphaFoldDB" id="A0A6I6EL02"/>
<feature type="domain" description="ABC transporter" evidence="12">
    <location>
        <begin position="261"/>
        <end position="507"/>
    </location>
</feature>
<dbReference type="InterPro" id="IPR003593">
    <property type="entry name" value="AAA+_ATPase"/>
</dbReference>
<dbReference type="PANTHER" id="PTHR43790:SF7">
    <property type="entry name" value="GALACTOSE_METHYL GALACTOSIDE IMPORT ATP-BINDING PROTEIN MGLA"/>
    <property type="match status" value="1"/>
</dbReference>
<dbReference type="EMBL" id="CP046522">
    <property type="protein sequence ID" value="QGU94349.1"/>
    <property type="molecule type" value="Genomic_DNA"/>
</dbReference>
<evidence type="ECO:0000313" key="14">
    <source>
        <dbReference type="Proteomes" id="UP000422764"/>
    </source>
</evidence>
<dbReference type="SMART" id="SM00382">
    <property type="entry name" value="AAA"/>
    <property type="match status" value="2"/>
</dbReference>
<dbReference type="Pfam" id="PF00005">
    <property type="entry name" value="ABC_tran"/>
    <property type="match status" value="2"/>
</dbReference>
<protein>
    <recommendedName>
        <fullName evidence="11">Ribose/galactose/methyl galactoside import ATP-binding protein</fullName>
        <ecNumber evidence="11">7.5.2.11</ecNumber>
    </recommendedName>
</protein>
<evidence type="ECO:0000259" key="12">
    <source>
        <dbReference type="PROSITE" id="PS50893"/>
    </source>
</evidence>
<proteinExistence type="inferred from homology"/>
<keyword evidence="6" id="KW-0677">Repeat</keyword>
<evidence type="ECO:0000256" key="4">
    <source>
        <dbReference type="ARBA" id="ARBA00022475"/>
    </source>
</evidence>
<dbReference type="FunFam" id="3.40.50.300:FF:000126">
    <property type="entry name" value="Galactose/methyl galactoside import ATP-binding protein MglA"/>
    <property type="match status" value="1"/>
</dbReference>
<dbReference type="PROSITE" id="PS50893">
    <property type="entry name" value="ABC_TRANSPORTER_2"/>
    <property type="match status" value="2"/>
</dbReference>
<evidence type="ECO:0000256" key="7">
    <source>
        <dbReference type="ARBA" id="ARBA00022741"/>
    </source>
</evidence>
<evidence type="ECO:0000256" key="6">
    <source>
        <dbReference type="ARBA" id="ARBA00022737"/>
    </source>
</evidence>
<evidence type="ECO:0000256" key="11">
    <source>
        <dbReference type="RuleBase" id="RU367029"/>
    </source>
</evidence>
<keyword evidence="9 11" id="KW-1278">Translocase</keyword>
<evidence type="ECO:0000256" key="10">
    <source>
        <dbReference type="ARBA" id="ARBA00023136"/>
    </source>
</evidence>
<dbReference type="PROSITE" id="PS00211">
    <property type="entry name" value="ABC_TRANSPORTER_1"/>
    <property type="match status" value="1"/>
</dbReference>
<keyword evidence="10 11" id="KW-0472">Membrane</keyword>
<dbReference type="EC" id="7.5.2.11" evidence="11"/>
<dbReference type="PANTHER" id="PTHR43790">
    <property type="entry name" value="CARBOHYDRATE TRANSPORT ATP-BINDING PROTEIN MG119-RELATED"/>
    <property type="match status" value="1"/>
</dbReference>
<evidence type="ECO:0000256" key="3">
    <source>
        <dbReference type="ARBA" id="ARBA00022448"/>
    </source>
</evidence>
<dbReference type="Proteomes" id="UP000422764">
    <property type="component" value="Chromosome"/>
</dbReference>
<keyword evidence="5 11" id="KW-0762">Sugar transport</keyword>
<organism evidence="13 14">
    <name type="scientific">Clostridium bovifaecis</name>
    <dbReference type="NCBI Taxonomy" id="2184719"/>
    <lineage>
        <taxon>Bacteria</taxon>
        <taxon>Bacillati</taxon>
        <taxon>Bacillota</taxon>
        <taxon>Clostridia</taxon>
        <taxon>Eubacteriales</taxon>
        <taxon>Clostridiaceae</taxon>
        <taxon>Clostridium</taxon>
    </lineage>
</organism>
<dbReference type="FunFam" id="3.40.50.300:FF:000127">
    <property type="entry name" value="Ribose import ATP-binding protein RbsA"/>
    <property type="match status" value="1"/>
</dbReference>
<dbReference type="InterPro" id="IPR003439">
    <property type="entry name" value="ABC_transporter-like_ATP-bd"/>
</dbReference>
<dbReference type="Gene3D" id="3.40.50.300">
    <property type="entry name" value="P-loop containing nucleotide triphosphate hydrolases"/>
    <property type="match status" value="2"/>
</dbReference>
<dbReference type="SUPFAM" id="SSF52540">
    <property type="entry name" value="P-loop containing nucleoside triphosphate hydrolases"/>
    <property type="match status" value="2"/>
</dbReference>
<dbReference type="GO" id="GO:0015749">
    <property type="term" value="P:monosaccharide transmembrane transport"/>
    <property type="evidence" value="ECO:0007669"/>
    <property type="project" value="UniProtKB-ARBA"/>
</dbReference>
<evidence type="ECO:0000313" key="13">
    <source>
        <dbReference type="EMBL" id="QGU94349.1"/>
    </source>
</evidence>
<dbReference type="GO" id="GO:0043211">
    <property type="term" value="F:ABC-type carbohydrate transporter activity"/>
    <property type="evidence" value="ECO:0007669"/>
    <property type="project" value="UniProtKB-UniRule"/>
</dbReference>
<dbReference type="GO" id="GO:0016887">
    <property type="term" value="F:ATP hydrolysis activity"/>
    <property type="evidence" value="ECO:0007669"/>
    <property type="project" value="InterPro"/>
</dbReference>
<comment type="function">
    <text evidence="11">Part of an ABC transporter complex involved in carbohydrate import. Could be involved in ribose, galactose and/or methyl galactoside import. Responsible for energy coupling to the transport system.</text>
</comment>
<keyword evidence="4 11" id="KW-1003">Cell membrane</keyword>
<comment type="catalytic activity">
    <reaction evidence="11">
        <text>D-galactose(out) + ATP + H2O = D-galactose(in) + ADP + phosphate + H(+)</text>
        <dbReference type="Rhea" id="RHEA:60156"/>
        <dbReference type="ChEBI" id="CHEBI:4139"/>
        <dbReference type="ChEBI" id="CHEBI:15377"/>
        <dbReference type="ChEBI" id="CHEBI:15378"/>
        <dbReference type="ChEBI" id="CHEBI:30616"/>
        <dbReference type="ChEBI" id="CHEBI:43474"/>
        <dbReference type="ChEBI" id="CHEBI:456216"/>
        <dbReference type="EC" id="7.5.2.11"/>
    </reaction>
</comment>
<keyword evidence="7 11" id="KW-0547">Nucleotide-binding</keyword>
<feature type="domain" description="ABC transporter" evidence="12">
    <location>
        <begin position="15"/>
        <end position="250"/>
    </location>
</feature>
<keyword evidence="8 11" id="KW-0067">ATP-binding</keyword>
<gene>
    <name evidence="13" type="primary">mglA</name>
    <name evidence="13" type="ORF">GOM49_03830</name>
</gene>
<evidence type="ECO:0000256" key="9">
    <source>
        <dbReference type="ARBA" id="ARBA00022967"/>
    </source>
</evidence>
<accession>A0A6I6EL02</accession>
<dbReference type="GO" id="GO:0005524">
    <property type="term" value="F:ATP binding"/>
    <property type="evidence" value="ECO:0007669"/>
    <property type="project" value="UniProtKB-UniRule"/>
</dbReference>
<dbReference type="InterPro" id="IPR050107">
    <property type="entry name" value="ABC_carbohydrate_import_ATPase"/>
</dbReference>
<evidence type="ECO:0000256" key="2">
    <source>
        <dbReference type="ARBA" id="ARBA00004533"/>
    </source>
</evidence>
<keyword evidence="3 11" id="KW-0813">Transport</keyword>
<evidence type="ECO:0000256" key="8">
    <source>
        <dbReference type="ARBA" id="ARBA00022840"/>
    </source>
</evidence>
<reference evidence="13 14" key="1">
    <citation type="submission" date="2019-12" db="EMBL/GenBank/DDBJ databases">
        <title>Genome sequenceing of Clostridium bovifaecis.</title>
        <authorList>
            <person name="Yao Y."/>
        </authorList>
    </citation>
    <scope>NUCLEOTIDE SEQUENCE [LARGE SCALE GENOMIC DNA]</scope>
    <source>
        <strain evidence="13 14">BXX</strain>
    </source>
</reference>
<keyword evidence="14" id="KW-1185">Reference proteome</keyword>
<comment type="similarity">
    <text evidence="11">Belongs to the ABC transporter superfamily.</text>
</comment>
<dbReference type="InterPro" id="IPR017871">
    <property type="entry name" value="ABC_transporter-like_CS"/>
</dbReference>
<name>A0A6I6EL02_9CLOT</name>
<dbReference type="NCBIfam" id="NF008215">
    <property type="entry name" value="PRK10982.1"/>
    <property type="match status" value="1"/>
</dbReference>
<dbReference type="InterPro" id="IPR027417">
    <property type="entry name" value="P-loop_NTPase"/>
</dbReference>
<dbReference type="CDD" id="cd03215">
    <property type="entry name" value="ABC_Carb_Monos_II"/>
    <property type="match status" value="1"/>
</dbReference>
<comment type="subcellular location">
    <subcellularLocation>
        <location evidence="2">Cell inner membrane</location>
    </subcellularLocation>
    <subcellularLocation>
        <location evidence="1 11">Cell membrane</location>
        <topology evidence="1 11">Peripheral membrane protein</topology>
    </subcellularLocation>
</comment>
<evidence type="ECO:0000256" key="1">
    <source>
        <dbReference type="ARBA" id="ARBA00004202"/>
    </source>
</evidence>
<evidence type="ECO:0000256" key="5">
    <source>
        <dbReference type="ARBA" id="ARBA00022597"/>
    </source>
</evidence>
<dbReference type="CDD" id="cd03216">
    <property type="entry name" value="ABC_Carb_Monos_I"/>
    <property type="match status" value="1"/>
</dbReference>